<reference evidence="7" key="1">
    <citation type="submission" date="2025-08" db="UniProtKB">
        <authorList>
            <consortium name="Ensembl"/>
        </authorList>
    </citation>
    <scope>IDENTIFICATION</scope>
</reference>
<dbReference type="AlphaFoldDB" id="A0A8C9P666"/>
<dbReference type="GO" id="GO:0016020">
    <property type="term" value="C:membrane"/>
    <property type="evidence" value="ECO:0007669"/>
    <property type="project" value="UniProtKB-SubCell"/>
</dbReference>
<protein>
    <recommendedName>
        <fullName evidence="6">Tetraspanin</fullName>
    </recommendedName>
</protein>
<comment type="subcellular location">
    <subcellularLocation>
        <location evidence="1 6">Membrane</location>
        <topology evidence="1 6">Multi-pass membrane protein</topology>
    </subcellularLocation>
</comment>
<evidence type="ECO:0000256" key="4">
    <source>
        <dbReference type="ARBA" id="ARBA00022989"/>
    </source>
</evidence>
<keyword evidence="4 6" id="KW-1133">Transmembrane helix</keyword>
<dbReference type="Ensembl" id="ENSSDAT00000003603.1">
    <property type="protein sequence ID" value="ENSSDAP00000003118.1"/>
    <property type="gene ID" value="ENSSDAG00000002980.1"/>
</dbReference>
<feature type="transmembrane region" description="Helical" evidence="6">
    <location>
        <begin position="12"/>
        <end position="34"/>
    </location>
</feature>
<name>A0A8C9P666_SPEDA</name>
<comment type="caution">
    <text evidence="6">Lacks conserved residue(s) required for the propagation of feature annotation.</text>
</comment>
<evidence type="ECO:0000256" key="6">
    <source>
        <dbReference type="RuleBase" id="RU361218"/>
    </source>
</evidence>
<dbReference type="InterPro" id="IPR000301">
    <property type="entry name" value="Tetraspanin_animals"/>
</dbReference>
<comment type="similarity">
    <text evidence="2 6">Belongs to the tetraspanin (TM4SF) family.</text>
</comment>
<evidence type="ECO:0000313" key="8">
    <source>
        <dbReference type="Proteomes" id="UP000694422"/>
    </source>
</evidence>
<evidence type="ECO:0000313" key="7">
    <source>
        <dbReference type="Ensembl" id="ENSSDAP00000003118.1"/>
    </source>
</evidence>
<organism evidence="7 8">
    <name type="scientific">Spermophilus dauricus</name>
    <name type="common">Daurian ground squirrel</name>
    <dbReference type="NCBI Taxonomy" id="99837"/>
    <lineage>
        <taxon>Eukaryota</taxon>
        <taxon>Metazoa</taxon>
        <taxon>Chordata</taxon>
        <taxon>Craniata</taxon>
        <taxon>Vertebrata</taxon>
        <taxon>Euteleostomi</taxon>
        <taxon>Mammalia</taxon>
        <taxon>Eutheria</taxon>
        <taxon>Euarchontoglires</taxon>
        <taxon>Glires</taxon>
        <taxon>Rodentia</taxon>
        <taxon>Sciuromorpha</taxon>
        <taxon>Sciuridae</taxon>
        <taxon>Xerinae</taxon>
        <taxon>Marmotini</taxon>
        <taxon>Spermophilus</taxon>
    </lineage>
</organism>
<accession>A0A8C9P666</accession>
<keyword evidence="5 6" id="KW-0472">Membrane</keyword>
<dbReference type="SUPFAM" id="SSF48652">
    <property type="entry name" value="Tetraspanin"/>
    <property type="match status" value="1"/>
</dbReference>
<evidence type="ECO:0000256" key="5">
    <source>
        <dbReference type="ARBA" id="ARBA00023136"/>
    </source>
</evidence>
<keyword evidence="3 6" id="KW-0812">Transmembrane</keyword>
<proteinExistence type="inferred from homology"/>
<dbReference type="Pfam" id="PF00335">
    <property type="entry name" value="Tetraspanin"/>
    <property type="match status" value="2"/>
</dbReference>
<keyword evidence="8" id="KW-1185">Reference proteome</keyword>
<evidence type="ECO:0000256" key="3">
    <source>
        <dbReference type="ARBA" id="ARBA00022692"/>
    </source>
</evidence>
<reference evidence="7" key="2">
    <citation type="submission" date="2025-09" db="UniProtKB">
        <authorList>
            <consortium name="Ensembl"/>
        </authorList>
    </citation>
    <scope>IDENTIFICATION</scope>
</reference>
<dbReference type="PIRSF" id="PIRSF002419">
    <property type="entry name" value="Tetraspanin"/>
    <property type="match status" value="1"/>
</dbReference>
<evidence type="ECO:0000256" key="2">
    <source>
        <dbReference type="ARBA" id="ARBA00006840"/>
    </source>
</evidence>
<dbReference type="InterPro" id="IPR008952">
    <property type="entry name" value="Tetraspanin_EC2_sf"/>
</dbReference>
<dbReference type="InterPro" id="IPR018499">
    <property type="entry name" value="Tetraspanin/Peripherin"/>
</dbReference>
<dbReference type="Proteomes" id="UP000694422">
    <property type="component" value="Unplaced"/>
</dbReference>
<dbReference type="Gene3D" id="1.10.1450.10">
    <property type="entry name" value="Tetraspanin"/>
    <property type="match status" value="1"/>
</dbReference>
<dbReference type="PRINTS" id="PR00259">
    <property type="entry name" value="TMFOUR"/>
</dbReference>
<sequence>IGRFGGTKCIKYLLFGFIFIFWLAGIAVLAIGLWLQFDSQIKSIFQQEANNSNFYTGVCILIGARALMMLWASWAADEVIKEVQDFYTYNKLNTKDEPQWEMLKATHHALNCCGILEVLNSLSWTSAPKKDIVKTTQIKSCPAAIKEVFNNKFHIIGAVGIHISVVMIFGIIFSMILCCAIRRSSKMIYSQLTSLSRKIHPQRLGGG</sequence>
<feature type="transmembrane region" description="Helical" evidence="6">
    <location>
        <begin position="155"/>
        <end position="181"/>
    </location>
</feature>
<feature type="transmembrane region" description="Helical" evidence="6">
    <location>
        <begin position="54"/>
        <end position="74"/>
    </location>
</feature>
<evidence type="ECO:0000256" key="1">
    <source>
        <dbReference type="ARBA" id="ARBA00004141"/>
    </source>
</evidence>